<dbReference type="STRING" id="283909.R7UD84"/>
<dbReference type="Gene3D" id="3.40.50.150">
    <property type="entry name" value="Vaccinia Virus protein VP39"/>
    <property type="match status" value="1"/>
</dbReference>
<gene>
    <name evidence="4" type="ORF">CAPTEDRAFT_204823</name>
</gene>
<dbReference type="CDD" id="cd02440">
    <property type="entry name" value="AdoMet_MTases"/>
    <property type="match status" value="1"/>
</dbReference>
<dbReference type="EMBL" id="KB305274">
    <property type="protein sequence ID" value="ELU01232.1"/>
    <property type="molecule type" value="Genomic_DNA"/>
</dbReference>
<feature type="domain" description="Methyltransferase type 11" evidence="3">
    <location>
        <begin position="58"/>
        <end position="158"/>
    </location>
</feature>
<evidence type="ECO:0000313" key="4">
    <source>
        <dbReference type="EMBL" id="ELU01232.1"/>
    </source>
</evidence>
<dbReference type="EnsemblMetazoa" id="CapteT204823">
    <property type="protein sequence ID" value="CapteP204823"/>
    <property type="gene ID" value="CapteG204823"/>
</dbReference>
<reference evidence="4 6" key="2">
    <citation type="journal article" date="2013" name="Nature">
        <title>Insights into bilaterian evolution from three spiralian genomes.</title>
        <authorList>
            <person name="Simakov O."/>
            <person name="Marletaz F."/>
            <person name="Cho S.J."/>
            <person name="Edsinger-Gonzales E."/>
            <person name="Havlak P."/>
            <person name="Hellsten U."/>
            <person name="Kuo D.H."/>
            <person name="Larsson T."/>
            <person name="Lv J."/>
            <person name="Arendt D."/>
            <person name="Savage R."/>
            <person name="Osoegawa K."/>
            <person name="de Jong P."/>
            <person name="Grimwood J."/>
            <person name="Chapman J.A."/>
            <person name="Shapiro H."/>
            <person name="Aerts A."/>
            <person name="Otillar R.P."/>
            <person name="Terry A.Y."/>
            <person name="Boore J.L."/>
            <person name="Grigoriev I.V."/>
            <person name="Lindberg D.R."/>
            <person name="Seaver E.C."/>
            <person name="Weisblat D.A."/>
            <person name="Putnam N.H."/>
            <person name="Rokhsar D.S."/>
        </authorList>
    </citation>
    <scope>NUCLEOTIDE SEQUENCE</scope>
    <source>
        <strain evidence="4 6">I ESC-2004</strain>
    </source>
</reference>
<dbReference type="PANTHER" id="PTHR44068">
    <property type="entry name" value="ZGC:194242"/>
    <property type="match status" value="1"/>
</dbReference>
<dbReference type="GO" id="GO:0016126">
    <property type="term" value="P:sterol biosynthetic process"/>
    <property type="evidence" value="ECO:0007669"/>
    <property type="project" value="TreeGrafter"/>
</dbReference>
<dbReference type="Proteomes" id="UP000014760">
    <property type="component" value="Unassembled WGS sequence"/>
</dbReference>
<dbReference type="InterPro" id="IPR050447">
    <property type="entry name" value="Erg6_SMT_methyltransf"/>
</dbReference>
<dbReference type="EMBL" id="AMQN01009371">
    <property type="status" value="NOT_ANNOTATED_CDS"/>
    <property type="molecule type" value="Genomic_DNA"/>
</dbReference>
<dbReference type="HOGENOM" id="CLU_081534_0_0_1"/>
<dbReference type="InterPro" id="IPR029063">
    <property type="entry name" value="SAM-dependent_MTases_sf"/>
</dbReference>
<evidence type="ECO:0000256" key="2">
    <source>
        <dbReference type="ARBA" id="ARBA00038188"/>
    </source>
</evidence>
<sequence>MSVIRPNLRVAVFVERFAESDIPAQLYILKFHRMRLSNRHLEQKAVDLCDIQPDHDVLEVGFGGGEGLKYAAKQVRGGSGKIFGIDISNVCVQHASSKFKRLIRKDKIDVSLGTVGNLPYEPNTFHSAFHVNTFFFWSNMSLACSELYRVLRPGSKLVSVVDLKHYSVLKKKNLLPMMSVDPINYMFSLEAAGFTDVRVEYFEERGVEYPAFLASVEPDLKVELE</sequence>
<reference evidence="5" key="3">
    <citation type="submission" date="2015-06" db="UniProtKB">
        <authorList>
            <consortium name="EnsemblMetazoa"/>
        </authorList>
    </citation>
    <scope>IDENTIFICATION</scope>
</reference>
<dbReference type="AlphaFoldDB" id="R7UD84"/>
<dbReference type="Pfam" id="PF08241">
    <property type="entry name" value="Methyltransf_11"/>
    <property type="match status" value="1"/>
</dbReference>
<accession>R7UD84</accession>
<dbReference type="InterPro" id="IPR013216">
    <property type="entry name" value="Methyltransf_11"/>
</dbReference>
<reference evidence="6" key="1">
    <citation type="submission" date="2012-12" db="EMBL/GenBank/DDBJ databases">
        <authorList>
            <person name="Hellsten U."/>
            <person name="Grimwood J."/>
            <person name="Chapman J.A."/>
            <person name="Shapiro H."/>
            <person name="Aerts A."/>
            <person name="Otillar R.P."/>
            <person name="Terry A.Y."/>
            <person name="Boore J.L."/>
            <person name="Simakov O."/>
            <person name="Marletaz F."/>
            <person name="Cho S.-J."/>
            <person name="Edsinger-Gonzales E."/>
            <person name="Havlak P."/>
            <person name="Kuo D.-H."/>
            <person name="Larsson T."/>
            <person name="Lv J."/>
            <person name="Arendt D."/>
            <person name="Savage R."/>
            <person name="Osoegawa K."/>
            <person name="de Jong P."/>
            <person name="Lindberg D.R."/>
            <person name="Seaver E.C."/>
            <person name="Weisblat D.A."/>
            <person name="Putnam N.H."/>
            <person name="Grigoriev I.V."/>
            <person name="Rokhsar D.S."/>
        </authorList>
    </citation>
    <scope>NUCLEOTIDE SEQUENCE</scope>
    <source>
        <strain evidence="6">I ESC-2004</strain>
    </source>
</reference>
<dbReference type="OrthoDB" id="10250730at2759"/>
<organism evidence="4">
    <name type="scientific">Capitella teleta</name>
    <name type="common">Polychaete worm</name>
    <dbReference type="NCBI Taxonomy" id="283909"/>
    <lineage>
        <taxon>Eukaryota</taxon>
        <taxon>Metazoa</taxon>
        <taxon>Spiralia</taxon>
        <taxon>Lophotrochozoa</taxon>
        <taxon>Annelida</taxon>
        <taxon>Polychaeta</taxon>
        <taxon>Sedentaria</taxon>
        <taxon>Scolecida</taxon>
        <taxon>Capitellidae</taxon>
        <taxon>Capitella</taxon>
    </lineage>
</organism>
<evidence type="ECO:0000256" key="1">
    <source>
        <dbReference type="ARBA" id="ARBA00022679"/>
    </source>
</evidence>
<protein>
    <recommendedName>
        <fullName evidence="3">Methyltransferase type 11 domain-containing protein</fullName>
    </recommendedName>
</protein>
<dbReference type="EMBL" id="AMQN01009372">
    <property type="status" value="NOT_ANNOTATED_CDS"/>
    <property type="molecule type" value="Genomic_DNA"/>
</dbReference>
<evidence type="ECO:0000313" key="5">
    <source>
        <dbReference type="EnsemblMetazoa" id="CapteP204823"/>
    </source>
</evidence>
<keyword evidence="1" id="KW-0808">Transferase</keyword>
<proteinExistence type="inferred from homology"/>
<dbReference type="GO" id="GO:0003838">
    <property type="term" value="F:sterol 24-C-methyltransferase activity"/>
    <property type="evidence" value="ECO:0007669"/>
    <property type="project" value="TreeGrafter"/>
</dbReference>
<comment type="similarity">
    <text evidence="2">Belongs to the class I-like SAM-binding methyltransferase superfamily. Erg6/SMT family.</text>
</comment>
<dbReference type="SUPFAM" id="SSF53335">
    <property type="entry name" value="S-adenosyl-L-methionine-dependent methyltransferases"/>
    <property type="match status" value="1"/>
</dbReference>
<name>R7UD84_CAPTE</name>
<evidence type="ECO:0000259" key="3">
    <source>
        <dbReference type="Pfam" id="PF08241"/>
    </source>
</evidence>
<dbReference type="PANTHER" id="PTHR44068:SF1">
    <property type="entry name" value="HYPOTHETICAL LOC100005854"/>
    <property type="match status" value="1"/>
</dbReference>
<dbReference type="GO" id="GO:0005783">
    <property type="term" value="C:endoplasmic reticulum"/>
    <property type="evidence" value="ECO:0007669"/>
    <property type="project" value="TreeGrafter"/>
</dbReference>
<keyword evidence="6" id="KW-1185">Reference proteome</keyword>
<evidence type="ECO:0000313" key="6">
    <source>
        <dbReference type="Proteomes" id="UP000014760"/>
    </source>
</evidence>
<dbReference type="OMA" id="FHVDLFY"/>